<sequence length="474" mass="51093">MARTLYDKIFDAHIVRTDSDGNSLLYVDRHLFNEVTSPQAFEGLRHSHRVVWRPKATLAVADHNVPTTDRSQEITDETSRVQVKALRDNCEANGVRHFGMSDPHQGIVHVVGPEIGATLPGMTVVCGDSHTSTHGALGALAFGIGTSEIEHVLATQTLATRRSKNMRVSFTGTLPTGCSAKDVALSLIGKIGTAGATGYAIEFAGPVVDALSMEARMTLCNMSIEAGARVGLIAVDEKTLDFCRARKFAPKGDEWQRASEEWRQLFSDSDAVFDAEVVFDVSSLTPQVTWGTSPEMVAGILDVVPDPATVEDRSRRKAYELALSYMDLVPGTPLREIPIDKVFIGSCTNGRIEDLRAAASVLKRLGGRIAPSIRLAIAVPGSTAVKRQAEAEGLHSVFLGSGFEWREAGCSMCLGMNPDHLEAGERVASTSNRNFEGRQGAGGRSHLVSPEMAAAAAIAGHFVDIRDYKSSRRH</sequence>
<feature type="binding site" evidence="13">
    <location>
        <position position="347"/>
    </location>
    <ligand>
        <name>[4Fe-4S] cluster</name>
        <dbReference type="ChEBI" id="CHEBI:49883"/>
    </ligand>
</feature>
<geneLocation type="plasmid" evidence="15 16">
    <name>unnamed1</name>
</geneLocation>
<evidence type="ECO:0000256" key="12">
    <source>
        <dbReference type="ARBA" id="ARBA00023304"/>
    </source>
</evidence>
<keyword evidence="7 13" id="KW-0028">Amino-acid biosynthesis</keyword>
<evidence type="ECO:0000256" key="6">
    <source>
        <dbReference type="ARBA" id="ARBA00022485"/>
    </source>
</evidence>
<dbReference type="EMBL" id="CP099584">
    <property type="protein sequence ID" value="USS44236.1"/>
    <property type="molecule type" value="Genomic_DNA"/>
</dbReference>
<dbReference type="InterPro" id="IPR001030">
    <property type="entry name" value="Acoase/IPM_deHydtase_lsu_aba"/>
</dbReference>
<dbReference type="InterPro" id="IPR004430">
    <property type="entry name" value="3-IsopropMal_deHydase_lsu"/>
</dbReference>
<evidence type="ECO:0000256" key="8">
    <source>
        <dbReference type="ARBA" id="ARBA00022723"/>
    </source>
</evidence>
<evidence type="ECO:0000256" key="10">
    <source>
        <dbReference type="ARBA" id="ARBA00023014"/>
    </source>
</evidence>
<keyword evidence="16" id="KW-1185">Reference proteome</keyword>
<evidence type="ECO:0000256" key="7">
    <source>
        <dbReference type="ARBA" id="ARBA00022605"/>
    </source>
</evidence>
<dbReference type="PANTHER" id="PTHR43822">
    <property type="entry name" value="HOMOACONITASE, MITOCHONDRIAL-RELATED"/>
    <property type="match status" value="1"/>
</dbReference>
<keyword evidence="12 13" id="KW-0100">Branched-chain amino acid biosynthesis</keyword>
<dbReference type="GO" id="GO:0003861">
    <property type="term" value="F:3-isopropylmalate dehydratase activity"/>
    <property type="evidence" value="ECO:0007669"/>
    <property type="project" value="UniProtKB-EC"/>
</dbReference>
<dbReference type="RefSeq" id="WP_252836595.1">
    <property type="nucleotide sequence ID" value="NZ_CP099584.1"/>
</dbReference>
<dbReference type="PROSITE" id="PS00450">
    <property type="entry name" value="ACONITASE_1"/>
    <property type="match status" value="1"/>
</dbReference>
<dbReference type="Proteomes" id="UP001056386">
    <property type="component" value="Plasmid unnamed1"/>
</dbReference>
<proteinExistence type="inferred from homology"/>
<comment type="catalytic activity">
    <reaction evidence="1 13">
        <text>(2R,3S)-3-isopropylmalate = (2S)-2-isopropylmalate</text>
        <dbReference type="Rhea" id="RHEA:32287"/>
        <dbReference type="ChEBI" id="CHEBI:1178"/>
        <dbReference type="ChEBI" id="CHEBI:35121"/>
        <dbReference type="EC" id="4.2.1.33"/>
    </reaction>
</comment>
<evidence type="ECO:0000256" key="4">
    <source>
        <dbReference type="ARBA" id="ARBA00011271"/>
    </source>
</evidence>
<dbReference type="InterPro" id="IPR050067">
    <property type="entry name" value="IPM_dehydratase_rel_enz"/>
</dbReference>
<evidence type="ECO:0000259" key="14">
    <source>
        <dbReference type="Pfam" id="PF00330"/>
    </source>
</evidence>
<dbReference type="PRINTS" id="PR00415">
    <property type="entry name" value="ACONITASE"/>
</dbReference>
<dbReference type="InterPro" id="IPR018136">
    <property type="entry name" value="Aconitase_4Fe-4S_BS"/>
</dbReference>
<evidence type="ECO:0000256" key="13">
    <source>
        <dbReference type="HAMAP-Rule" id="MF_01026"/>
    </source>
</evidence>
<reference evidence="15" key="1">
    <citation type="submission" date="2022-06" db="EMBL/GenBank/DDBJ databases">
        <title>Draft genome sequence of Burkholderia glumae strain GR20004 isolated from rice panicle showing bacterial panicle blight.</title>
        <authorList>
            <person name="Choi S.Y."/>
            <person name="Lee Y.H."/>
        </authorList>
    </citation>
    <scope>NUCLEOTIDE SEQUENCE</scope>
    <source>
        <strain evidence="15">GR20004</strain>
        <plasmid evidence="15">unnamed1</plasmid>
    </source>
</reference>
<evidence type="ECO:0000313" key="15">
    <source>
        <dbReference type="EMBL" id="USS44236.1"/>
    </source>
</evidence>
<evidence type="ECO:0000256" key="1">
    <source>
        <dbReference type="ARBA" id="ARBA00000491"/>
    </source>
</evidence>
<keyword evidence="9 13" id="KW-0408">Iron</keyword>
<evidence type="ECO:0000256" key="11">
    <source>
        <dbReference type="ARBA" id="ARBA00023239"/>
    </source>
</evidence>
<dbReference type="NCBIfam" id="TIGR00170">
    <property type="entry name" value="leuC"/>
    <property type="match status" value="1"/>
</dbReference>
<protein>
    <recommendedName>
        <fullName evidence="13">3-isopropylmalate dehydratase large subunit</fullName>
        <ecNumber evidence="13">4.2.1.33</ecNumber>
    </recommendedName>
    <alternativeName>
        <fullName evidence="13">Alpha-IPM isomerase</fullName>
        <shortName evidence="13">IPMI</shortName>
    </alternativeName>
    <alternativeName>
        <fullName evidence="13">Isopropylmalate isomerase</fullName>
    </alternativeName>
</protein>
<dbReference type="NCBIfam" id="NF004016">
    <property type="entry name" value="PRK05478.1"/>
    <property type="match status" value="1"/>
</dbReference>
<keyword evidence="6 13" id="KW-0004">4Fe-4S</keyword>
<keyword evidence="8 13" id="KW-0479">Metal-binding</keyword>
<dbReference type="Gene3D" id="3.30.499.10">
    <property type="entry name" value="Aconitase, domain 3"/>
    <property type="match status" value="2"/>
</dbReference>
<dbReference type="InterPro" id="IPR036008">
    <property type="entry name" value="Aconitase_4Fe-4S_dom"/>
</dbReference>
<comment type="subunit">
    <text evidence="4 13">Heterodimer of LeuC and LeuD.</text>
</comment>
<evidence type="ECO:0000256" key="2">
    <source>
        <dbReference type="ARBA" id="ARBA00002695"/>
    </source>
</evidence>
<dbReference type="SUPFAM" id="SSF53732">
    <property type="entry name" value="Aconitase iron-sulfur domain"/>
    <property type="match status" value="1"/>
</dbReference>
<evidence type="ECO:0000256" key="9">
    <source>
        <dbReference type="ARBA" id="ARBA00023004"/>
    </source>
</evidence>
<dbReference type="InterPro" id="IPR015931">
    <property type="entry name" value="Acnase/IPM_dHydase_lsu_aba_1/3"/>
</dbReference>
<feature type="binding site" evidence="13">
    <location>
        <position position="413"/>
    </location>
    <ligand>
        <name>[4Fe-4S] cluster</name>
        <dbReference type="ChEBI" id="CHEBI:49883"/>
    </ligand>
</feature>
<feature type="binding site" evidence="13">
    <location>
        <position position="410"/>
    </location>
    <ligand>
        <name>[4Fe-4S] cluster</name>
        <dbReference type="ChEBI" id="CHEBI:49883"/>
    </ligand>
</feature>
<feature type="domain" description="Aconitase/3-isopropylmalate dehydratase large subunit alpha/beta/alpha" evidence="14">
    <location>
        <begin position="7"/>
        <end position="460"/>
    </location>
</feature>
<comment type="pathway">
    <text evidence="3 13">Amino-acid biosynthesis; L-leucine biosynthesis; L-leucine from 3-methyl-2-oxobutanoate: step 2/4.</text>
</comment>
<evidence type="ECO:0000313" key="16">
    <source>
        <dbReference type="Proteomes" id="UP001056386"/>
    </source>
</evidence>
<dbReference type="HAMAP" id="MF_01026">
    <property type="entry name" value="LeuC_type1"/>
    <property type="match status" value="1"/>
</dbReference>
<keyword evidence="15" id="KW-0614">Plasmid</keyword>
<dbReference type="Pfam" id="PF00330">
    <property type="entry name" value="Aconitase"/>
    <property type="match status" value="1"/>
</dbReference>
<dbReference type="NCBIfam" id="NF009116">
    <property type="entry name" value="PRK12466.1"/>
    <property type="match status" value="1"/>
</dbReference>
<dbReference type="CDD" id="cd01583">
    <property type="entry name" value="IPMI"/>
    <property type="match status" value="1"/>
</dbReference>
<dbReference type="InterPro" id="IPR033941">
    <property type="entry name" value="IPMI_cat"/>
</dbReference>
<name>A0ABY5BB60_BURGL</name>
<keyword evidence="11 13" id="KW-0456">Lyase</keyword>
<gene>
    <name evidence="13 15" type="primary">leuC</name>
    <name evidence="15" type="ORF">NFI99_12355</name>
</gene>
<comment type="function">
    <text evidence="2 13">Catalyzes the isomerization between 2-isopropylmalate and 3-isopropylmalate, via the formation of 2-isopropylmaleate.</text>
</comment>
<accession>A0ABY5BB60</accession>
<dbReference type="PROSITE" id="PS01244">
    <property type="entry name" value="ACONITASE_2"/>
    <property type="match status" value="1"/>
</dbReference>
<comment type="cofactor">
    <cofactor evidence="13">
        <name>[4Fe-4S] cluster</name>
        <dbReference type="ChEBI" id="CHEBI:49883"/>
    </cofactor>
    <text evidence="13">Binds 1 [4Fe-4S] cluster per subunit.</text>
</comment>
<organism evidence="15 16">
    <name type="scientific">Burkholderia glumae</name>
    <name type="common">Pseudomonas glumae</name>
    <dbReference type="NCBI Taxonomy" id="337"/>
    <lineage>
        <taxon>Bacteria</taxon>
        <taxon>Pseudomonadati</taxon>
        <taxon>Pseudomonadota</taxon>
        <taxon>Betaproteobacteria</taxon>
        <taxon>Burkholderiales</taxon>
        <taxon>Burkholderiaceae</taxon>
        <taxon>Burkholderia</taxon>
    </lineage>
</organism>
<evidence type="ECO:0000256" key="3">
    <source>
        <dbReference type="ARBA" id="ARBA00004729"/>
    </source>
</evidence>
<dbReference type="PANTHER" id="PTHR43822:SF9">
    <property type="entry name" value="3-ISOPROPYLMALATE DEHYDRATASE"/>
    <property type="match status" value="1"/>
</dbReference>
<dbReference type="EC" id="4.2.1.33" evidence="13"/>
<evidence type="ECO:0000256" key="5">
    <source>
        <dbReference type="ARBA" id="ARBA00022430"/>
    </source>
</evidence>
<comment type="similarity">
    <text evidence="13">Belongs to the aconitase/IPM isomerase family. LeuC type 1 subfamily.</text>
</comment>
<keyword evidence="5 13" id="KW-0432">Leucine biosynthesis</keyword>
<keyword evidence="10 13" id="KW-0411">Iron-sulfur</keyword>